<keyword evidence="1" id="KW-0175">Coiled coil</keyword>
<organism evidence="2 3">
    <name type="scientific">Paenibacillus larvae subsp. larvae</name>
    <dbReference type="NCBI Taxonomy" id="147375"/>
    <lineage>
        <taxon>Bacteria</taxon>
        <taxon>Bacillati</taxon>
        <taxon>Bacillota</taxon>
        <taxon>Bacilli</taxon>
        <taxon>Bacillales</taxon>
        <taxon>Paenibacillaceae</taxon>
        <taxon>Paenibacillus</taxon>
    </lineage>
</organism>
<feature type="coiled-coil region" evidence="1">
    <location>
        <begin position="132"/>
        <end position="174"/>
    </location>
</feature>
<accession>A0A6C0QMQ2</accession>
<evidence type="ECO:0000313" key="2">
    <source>
        <dbReference type="EMBL" id="QHZ49701.1"/>
    </source>
</evidence>
<evidence type="ECO:0000256" key="1">
    <source>
        <dbReference type="SAM" id="Coils"/>
    </source>
</evidence>
<name>A0A6C0QMQ2_9BACL</name>
<dbReference type="AlphaFoldDB" id="A0A6C0QMQ2"/>
<gene>
    <name evidence="2" type="ORF">ERICV_00512</name>
</gene>
<evidence type="ECO:0000313" key="3">
    <source>
        <dbReference type="Proteomes" id="UP000464330"/>
    </source>
</evidence>
<dbReference type="RefSeq" id="WP_235430746.1">
    <property type="nucleotide sequence ID" value="NZ_CP019651.1"/>
</dbReference>
<protein>
    <submittedName>
        <fullName evidence="2">Uncharacterized protein</fullName>
    </submittedName>
</protein>
<proteinExistence type="predicted"/>
<feature type="coiled-coil region" evidence="1">
    <location>
        <begin position="3"/>
        <end position="93"/>
    </location>
</feature>
<dbReference type="Proteomes" id="UP000464330">
    <property type="component" value="Chromosome"/>
</dbReference>
<reference evidence="2 3" key="1">
    <citation type="journal article" date="2020" name="Int. J. Med. Microbiol.">
        <title>Discovery of Paenibacillus larvae ERIC V: Phenotypic and genomic comparison to genotypes ERIC I-IV reveal different inventories of virulence factors which correlate with epidemiological prevalences of American Foulbrood.</title>
        <authorList>
            <person name="Beims H."/>
            <person name="Bunk B."/>
            <person name="Erler S."/>
            <person name="Mohr K.I."/>
            <person name="Sproer C."/>
            <person name="Pradella S."/>
            <person name="Gunther G."/>
            <person name="Rohde M."/>
            <person name="von der Ohe W."/>
            <person name="Steinert M."/>
        </authorList>
    </citation>
    <scope>NUCLEOTIDE SEQUENCE [LARGE SCALE GENOMIC DNA]</scope>
    <source>
        <strain evidence="2">Eric_V</strain>
    </source>
</reference>
<dbReference type="EMBL" id="CP019717">
    <property type="protein sequence ID" value="QHZ49701.1"/>
    <property type="molecule type" value="Genomic_DNA"/>
</dbReference>
<sequence length="175" mass="21250">MKDQQMKDEAERLVRQMEEASENNKLLIQEYKEKNDTLTGLVNDFRQGYEESKSCKREVNRLTQHITKLQEELNKEKENVKSLDEIRKEALRQAEERHQAEIGRIVEKKEVEKERELLQIRTEFQDKLQKSNEESTIKIQSFYERIEQLRKEHEQELKKQSEAYEKQIEQIKKQK</sequence>